<feature type="transmembrane region" description="Helical" evidence="1">
    <location>
        <begin position="104"/>
        <end position="125"/>
    </location>
</feature>
<dbReference type="RefSeq" id="WP_278158779.1">
    <property type="nucleotide sequence ID" value="NZ_CP121252.1"/>
</dbReference>
<evidence type="ECO:0000313" key="3">
    <source>
        <dbReference type="Proteomes" id="UP001219037"/>
    </source>
</evidence>
<dbReference type="EMBL" id="CP121252">
    <property type="protein sequence ID" value="WFP17357.1"/>
    <property type="molecule type" value="Genomic_DNA"/>
</dbReference>
<sequence>MTTAGSSVPDLAGRYGEESAFSGWSLLVLGVGVGAVMAVLFALGHLVFANIFVDYEVVDTVSWSALVLMFALPFGLVVGAGASVIVCVLARWMHRWATRAMTRISIVVVCLLLSGTGWVGLNLMLTGDQPMDWLGSFPWLPGPLAGGLVGGLVLSRYVARRWTR</sequence>
<keyword evidence="1" id="KW-0472">Membrane</keyword>
<name>A0ABY8H9R7_9MICC</name>
<reference evidence="2 3" key="1">
    <citation type="submission" date="2023-04" db="EMBL/GenBank/DDBJ databases">
        <title>Funneling lignin-derived compounds into biodiesel using alkali-halophilic Citricoccus sp. P2.</title>
        <authorList>
            <person name="Luo C.-B."/>
        </authorList>
    </citation>
    <scope>NUCLEOTIDE SEQUENCE [LARGE SCALE GENOMIC DNA]</scope>
    <source>
        <strain evidence="2 3">P2</strain>
    </source>
</reference>
<proteinExistence type="predicted"/>
<keyword evidence="1" id="KW-1133">Transmembrane helix</keyword>
<feature type="transmembrane region" description="Helical" evidence="1">
    <location>
        <begin position="24"/>
        <end position="53"/>
    </location>
</feature>
<gene>
    <name evidence="2" type="ORF">P8192_04395</name>
</gene>
<protein>
    <submittedName>
        <fullName evidence="2">Uncharacterized protein</fullName>
    </submittedName>
</protein>
<feature type="transmembrane region" description="Helical" evidence="1">
    <location>
        <begin position="65"/>
        <end position="92"/>
    </location>
</feature>
<keyword evidence="1" id="KW-0812">Transmembrane</keyword>
<keyword evidence="3" id="KW-1185">Reference proteome</keyword>
<dbReference type="Proteomes" id="UP001219037">
    <property type="component" value="Chromosome"/>
</dbReference>
<organism evidence="2 3">
    <name type="scientific">Citricoccus muralis</name>
    <dbReference type="NCBI Taxonomy" id="169134"/>
    <lineage>
        <taxon>Bacteria</taxon>
        <taxon>Bacillati</taxon>
        <taxon>Actinomycetota</taxon>
        <taxon>Actinomycetes</taxon>
        <taxon>Micrococcales</taxon>
        <taxon>Micrococcaceae</taxon>
        <taxon>Citricoccus</taxon>
    </lineage>
</organism>
<evidence type="ECO:0000313" key="2">
    <source>
        <dbReference type="EMBL" id="WFP17357.1"/>
    </source>
</evidence>
<accession>A0ABY8H9R7</accession>
<feature type="transmembrane region" description="Helical" evidence="1">
    <location>
        <begin position="137"/>
        <end position="159"/>
    </location>
</feature>
<evidence type="ECO:0000256" key="1">
    <source>
        <dbReference type="SAM" id="Phobius"/>
    </source>
</evidence>